<evidence type="ECO:0000313" key="2">
    <source>
        <dbReference type="Proteomes" id="UP000765509"/>
    </source>
</evidence>
<reference evidence="1" key="1">
    <citation type="submission" date="2021-03" db="EMBL/GenBank/DDBJ databases">
        <title>Draft genome sequence of rust myrtle Austropuccinia psidii MF-1, a brazilian biotype.</title>
        <authorList>
            <person name="Quecine M.C."/>
            <person name="Pachon D.M.R."/>
            <person name="Bonatelli M.L."/>
            <person name="Correr F.H."/>
            <person name="Franceschini L.M."/>
            <person name="Leite T.F."/>
            <person name="Margarido G.R.A."/>
            <person name="Almeida C.A."/>
            <person name="Ferrarezi J.A."/>
            <person name="Labate C.A."/>
        </authorList>
    </citation>
    <scope>NUCLEOTIDE SEQUENCE</scope>
    <source>
        <strain evidence="1">MF-1</strain>
    </source>
</reference>
<dbReference type="EMBL" id="AVOT02067919">
    <property type="protein sequence ID" value="MBW0559322.1"/>
    <property type="molecule type" value="Genomic_DNA"/>
</dbReference>
<proteinExistence type="predicted"/>
<keyword evidence="2" id="KW-1185">Reference proteome</keyword>
<dbReference type="Proteomes" id="UP000765509">
    <property type="component" value="Unassembled WGS sequence"/>
</dbReference>
<gene>
    <name evidence="1" type="ORF">O181_099037</name>
</gene>
<accession>A0A9Q3JCG7</accession>
<evidence type="ECO:0000313" key="1">
    <source>
        <dbReference type="EMBL" id="MBW0559322.1"/>
    </source>
</evidence>
<dbReference type="AlphaFoldDB" id="A0A9Q3JCG7"/>
<protein>
    <submittedName>
        <fullName evidence="1">Uncharacterized protein</fullName>
    </submittedName>
</protein>
<sequence length="117" mass="13396">MLDFTDSFNIIPAGSVFEEDISFLRRRVKQAGKCYCLLLLATMCWLFLPDTLKFPSNPFPSLNFNGPFPQFAFSLNPMNLNSKTSPIIEHQSRIFKATPPLSALRKRTKKNRQKIPS</sequence>
<comment type="caution">
    <text evidence="1">The sequence shown here is derived from an EMBL/GenBank/DDBJ whole genome shotgun (WGS) entry which is preliminary data.</text>
</comment>
<dbReference type="OrthoDB" id="2496054at2759"/>
<organism evidence="1 2">
    <name type="scientific">Austropuccinia psidii MF-1</name>
    <dbReference type="NCBI Taxonomy" id="1389203"/>
    <lineage>
        <taxon>Eukaryota</taxon>
        <taxon>Fungi</taxon>
        <taxon>Dikarya</taxon>
        <taxon>Basidiomycota</taxon>
        <taxon>Pucciniomycotina</taxon>
        <taxon>Pucciniomycetes</taxon>
        <taxon>Pucciniales</taxon>
        <taxon>Sphaerophragmiaceae</taxon>
        <taxon>Austropuccinia</taxon>
    </lineage>
</organism>
<name>A0A9Q3JCG7_9BASI</name>